<protein>
    <submittedName>
        <fullName evidence="1">Uncharacterized protein</fullName>
    </submittedName>
</protein>
<proteinExistence type="predicted"/>
<dbReference type="InterPro" id="IPR036907">
    <property type="entry name" value="5'-Nucleotdase_C_sf"/>
</dbReference>
<name>A0A413WVH8_9FIRM</name>
<dbReference type="PANTHER" id="PTHR11575:SF24">
    <property type="entry name" value="5'-NUCLEOTIDASE"/>
    <property type="match status" value="1"/>
</dbReference>
<dbReference type="GO" id="GO:0009166">
    <property type="term" value="P:nucleotide catabolic process"/>
    <property type="evidence" value="ECO:0007669"/>
    <property type="project" value="InterPro"/>
</dbReference>
<dbReference type="Gene3D" id="3.90.780.10">
    <property type="entry name" value="5'-Nucleotidase, C-terminal domain"/>
    <property type="match status" value="1"/>
</dbReference>
<organism evidence="1 2">
    <name type="scientific">Hungatella hathewayi</name>
    <dbReference type="NCBI Taxonomy" id="154046"/>
    <lineage>
        <taxon>Bacteria</taxon>
        <taxon>Bacillati</taxon>
        <taxon>Bacillota</taxon>
        <taxon>Clostridia</taxon>
        <taxon>Lachnospirales</taxon>
        <taxon>Lachnospiraceae</taxon>
        <taxon>Hungatella</taxon>
    </lineage>
</organism>
<dbReference type="InterPro" id="IPR006179">
    <property type="entry name" value="5_nucleotidase/apyrase"/>
</dbReference>
<accession>A0A413WVH8</accession>
<dbReference type="SUPFAM" id="SSF55816">
    <property type="entry name" value="5'-nucleotidase (syn. UDP-sugar hydrolase), C-terminal domain"/>
    <property type="match status" value="1"/>
</dbReference>
<dbReference type="InterPro" id="IPR008334">
    <property type="entry name" value="5'-Nucleotdase_C"/>
</dbReference>
<dbReference type="Proteomes" id="UP001055091">
    <property type="component" value="Unassembled WGS sequence"/>
</dbReference>
<evidence type="ECO:0000313" key="2">
    <source>
        <dbReference type="Proteomes" id="UP001055091"/>
    </source>
</evidence>
<evidence type="ECO:0000313" key="1">
    <source>
        <dbReference type="EMBL" id="GKH02617.1"/>
    </source>
</evidence>
<dbReference type="PROSITE" id="PS51257">
    <property type="entry name" value="PROKAR_LIPOPROTEIN"/>
    <property type="match status" value="1"/>
</dbReference>
<dbReference type="PANTHER" id="PTHR11575">
    <property type="entry name" value="5'-NUCLEOTIDASE-RELATED"/>
    <property type="match status" value="1"/>
</dbReference>
<dbReference type="Pfam" id="PF02872">
    <property type="entry name" value="5_nucleotid_C"/>
    <property type="match status" value="1"/>
</dbReference>
<gene>
    <name evidence="1" type="ORF">CE91St55_45980</name>
</gene>
<dbReference type="Gene3D" id="3.40.190.10">
    <property type="entry name" value="Periplasmic binding protein-like II"/>
    <property type="match status" value="2"/>
</dbReference>
<dbReference type="EMBL" id="BQNJ01000002">
    <property type="protein sequence ID" value="GKH02617.1"/>
    <property type="molecule type" value="Genomic_DNA"/>
</dbReference>
<dbReference type="InterPro" id="IPR006059">
    <property type="entry name" value="SBP"/>
</dbReference>
<dbReference type="AlphaFoldDB" id="A0A413WVH8"/>
<dbReference type="GeneID" id="93148753"/>
<dbReference type="Pfam" id="PF13416">
    <property type="entry name" value="SBP_bac_8"/>
    <property type="match status" value="1"/>
</dbReference>
<dbReference type="RefSeq" id="WP_118040258.1">
    <property type="nucleotide sequence ID" value="NZ_BQNJ01000002.1"/>
</dbReference>
<sequence>MKRNGNRGMAGMLGTVLILLVLTGCGRQISVPEEKIVIKILYNGNFNQVKELVESACGDIELQTELSLYTSEQLRRLDRGVGPDLVITAQPDSNMVRKHLLDISDTKASAAYDGTIMNAWKTDGKTYMIPLPGVYSGYVVNETLFQQAGIALPTNNDELVTALTELKERGLGTGEDGVSFSIMSDYNTAVGLFYVGNMVPDFLGTVEGVKWLAGFRDKQATFTGVWEQSFTLSDALVAAGVMDPADIAHQRNIVLCKKRLSQGTLAAAFGDSALYYECVAENQKAVKEGTSEAYVYRMLPLFSDEGNEPWFLFSPSAFMGVNNSISKEKQDACKRILELLSTPEGQAALIEDMGGGMSCLTDYQQQEELIPLGVETYVESGYVYNVLFPGKTVEYLGGYVRNVMSGQCSLEEALQSIDQFYYEGTDENSYDFSVIGMVGHDLLLDNFNVRRRETELGNFIADCVAEASGAPIAVVNGGGIRASFYQGVVYGGDLAVVCPFNNQIIVLEMDGQTLWDMLENGLSVCTEEFPGGRFLQVSGLRYTFDSSKPAGSRLVSVTLPDGTALDLEADCQVAVTDYMAGSRTYAEGNGDGFTMLNYYDDATPKGRVALVKETGLLYRDALAQYFERHRDSVVETMLEGRISDLAQDK</sequence>
<dbReference type="SUPFAM" id="SSF53850">
    <property type="entry name" value="Periplasmic binding protein-like II"/>
    <property type="match status" value="1"/>
</dbReference>
<reference evidence="1" key="1">
    <citation type="submission" date="2022-01" db="EMBL/GenBank/DDBJ databases">
        <title>Novel bile acid biosynthetic pathways are enriched in the microbiome of centenarians.</title>
        <authorList>
            <person name="Sato Y."/>
            <person name="Atarashi K."/>
            <person name="Plichta R.D."/>
            <person name="Arai Y."/>
            <person name="Sasajima S."/>
            <person name="Kearney M.S."/>
            <person name="Suda W."/>
            <person name="Takeshita K."/>
            <person name="Sasaki T."/>
            <person name="Okamoto S."/>
            <person name="Skelly N.A."/>
            <person name="Okamura Y."/>
            <person name="Vlamakis H."/>
            <person name="Li Y."/>
            <person name="Tanoue T."/>
            <person name="Takei H."/>
            <person name="Nittono H."/>
            <person name="Narushima S."/>
            <person name="Irie J."/>
            <person name="Itoh H."/>
            <person name="Moriya K."/>
            <person name="Sugiura Y."/>
            <person name="Suematsu M."/>
            <person name="Moritoki N."/>
            <person name="Shibata S."/>
            <person name="Littman R.D."/>
            <person name="Fischbach A.M."/>
            <person name="Uwamino Y."/>
            <person name="Inoue T."/>
            <person name="Honda A."/>
            <person name="Hattori M."/>
            <person name="Murai T."/>
            <person name="Xavier J.R."/>
            <person name="Hirose N."/>
            <person name="Honda K."/>
        </authorList>
    </citation>
    <scope>NUCLEOTIDE SEQUENCE</scope>
    <source>
        <strain evidence="1">CE91-St55</strain>
    </source>
</reference>
<comment type="caution">
    <text evidence="1">The sequence shown here is derived from an EMBL/GenBank/DDBJ whole genome shotgun (WGS) entry which is preliminary data.</text>
</comment>
<dbReference type="GO" id="GO:0016787">
    <property type="term" value="F:hydrolase activity"/>
    <property type="evidence" value="ECO:0007669"/>
    <property type="project" value="InterPro"/>
</dbReference>